<protein>
    <submittedName>
        <fullName evidence="1">Uncharacterized protein</fullName>
    </submittedName>
</protein>
<reference evidence="1 2" key="1">
    <citation type="journal article" date="2021" name="Commun. Biol.">
        <title>The genome of Shorea leprosula (Dipterocarpaceae) highlights the ecological relevance of drought in aseasonal tropical rainforests.</title>
        <authorList>
            <person name="Ng K.K.S."/>
            <person name="Kobayashi M.J."/>
            <person name="Fawcett J.A."/>
            <person name="Hatakeyama M."/>
            <person name="Paape T."/>
            <person name="Ng C.H."/>
            <person name="Ang C.C."/>
            <person name="Tnah L.H."/>
            <person name="Lee C.T."/>
            <person name="Nishiyama T."/>
            <person name="Sese J."/>
            <person name="O'Brien M.J."/>
            <person name="Copetti D."/>
            <person name="Mohd Noor M.I."/>
            <person name="Ong R.C."/>
            <person name="Putra M."/>
            <person name="Sireger I.Z."/>
            <person name="Indrioko S."/>
            <person name="Kosugi Y."/>
            <person name="Izuno A."/>
            <person name="Isagi Y."/>
            <person name="Lee S.L."/>
            <person name="Shimizu K.K."/>
        </authorList>
    </citation>
    <scope>NUCLEOTIDE SEQUENCE [LARGE SCALE GENOMIC DNA]</scope>
    <source>
        <strain evidence="1">214</strain>
    </source>
</reference>
<comment type="caution">
    <text evidence="1">The sequence shown here is derived from an EMBL/GenBank/DDBJ whole genome shotgun (WGS) entry which is preliminary data.</text>
</comment>
<organism evidence="1 2">
    <name type="scientific">Rubroshorea leprosula</name>
    <dbReference type="NCBI Taxonomy" id="152421"/>
    <lineage>
        <taxon>Eukaryota</taxon>
        <taxon>Viridiplantae</taxon>
        <taxon>Streptophyta</taxon>
        <taxon>Embryophyta</taxon>
        <taxon>Tracheophyta</taxon>
        <taxon>Spermatophyta</taxon>
        <taxon>Magnoliopsida</taxon>
        <taxon>eudicotyledons</taxon>
        <taxon>Gunneridae</taxon>
        <taxon>Pentapetalae</taxon>
        <taxon>rosids</taxon>
        <taxon>malvids</taxon>
        <taxon>Malvales</taxon>
        <taxon>Dipterocarpaceae</taxon>
        <taxon>Rubroshorea</taxon>
    </lineage>
</organism>
<name>A0AAV5MPH6_9ROSI</name>
<proteinExistence type="predicted"/>
<gene>
    <name evidence="1" type="ORF">SLEP1_g57569</name>
</gene>
<keyword evidence="2" id="KW-1185">Reference proteome</keyword>
<evidence type="ECO:0000313" key="2">
    <source>
        <dbReference type="Proteomes" id="UP001054252"/>
    </source>
</evidence>
<evidence type="ECO:0000313" key="1">
    <source>
        <dbReference type="EMBL" id="GKV50889.1"/>
    </source>
</evidence>
<dbReference type="Proteomes" id="UP001054252">
    <property type="component" value="Unassembled WGS sequence"/>
</dbReference>
<sequence>MEVAVTVYYVVSVHKYCSQILDCSVTPALGVNFLCYVIEVNKLW</sequence>
<accession>A0AAV5MPH6</accession>
<dbReference type="EMBL" id="BPVZ01000406">
    <property type="protein sequence ID" value="GKV50889.1"/>
    <property type="molecule type" value="Genomic_DNA"/>
</dbReference>
<dbReference type="AlphaFoldDB" id="A0AAV5MPH6"/>